<keyword evidence="1" id="KW-0560">Oxidoreductase</keyword>
<sequence>MSVPWSNLGASGLKVSQYIIGCMQYGSKEWAPWVEDDEEKIFKILKKAYDSGIRTFDTADVYSNGLSEILVGKFLEKYKIKRDKVVIMTKVFFPVDDDHGPGFGRGGPHEWQGVDMHNCKGLSRSRIIQAAKDSVRRLGTYIDIYQIHRYDENVSGEEVMKALNYVVEQGYTRYIGASSMKAVQFAELQFIAEKNGWFKFINMQGRYSLLEREDEHEMNYFCNKSGVGLTPYFALSAGRLARPLQKDLSNMTIRESTSTRTIKPLSLLDKDTEDAADVEVILRVEELAKKKDTKMVCIALAWLVSKGAHPIVGIGSEDRIDDLVESAKVTLTEEEIKFLEEPYKPKLRVYLG</sequence>
<evidence type="ECO:0000256" key="1">
    <source>
        <dbReference type="ARBA" id="ARBA00023002"/>
    </source>
</evidence>
<dbReference type="InterPro" id="IPR050523">
    <property type="entry name" value="AKR_Detox_Biosynth"/>
</dbReference>
<dbReference type="PANTHER" id="PTHR43364:SF15">
    <property type="entry name" value="ARYL-ALCOHOL DEHYDROGENASE AAD16-RELATED"/>
    <property type="match status" value="1"/>
</dbReference>
<dbReference type="Gene3D" id="3.20.20.100">
    <property type="entry name" value="NADP-dependent oxidoreductase domain"/>
    <property type="match status" value="1"/>
</dbReference>
<organism evidence="3">
    <name type="scientific">Cyberlindnera americana</name>
    <dbReference type="NCBI Taxonomy" id="36016"/>
    <lineage>
        <taxon>Eukaryota</taxon>
        <taxon>Fungi</taxon>
        <taxon>Dikarya</taxon>
        <taxon>Ascomycota</taxon>
        <taxon>Saccharomycotina</taxon>
        <taxon>Saccharomycetes</taxon>
        <taxon>Phaffomycetales</taxon>
        <taxon>Phaffomycetaceae</taxon>
        <taxon>Cyberlindnera</taxon>
    </lineage>
</organism>
<dbReference type="CDD" id="cd19079">
    <property type="entry name" value="AKR_EcYajO-like"/>
    <property type="match status" value="1"/>
</dbReference>
<feature type="domain" description="NADP-dependent oxidoreductase" evidence="2">
    <location>
        <begin position="20"/>
        <end position="341"/>
    </location>
</feature>
<dbReference type="InterPro" id="IPR036812">
    <property type="entry name" value="NAD(P)_OxRdtase_dom_sf"/>
</dbReference>
<evidence type="ECO:0000313" key="3">
    <source>
        <dbReference type="EMBL" id="QFR37199.1"/>
    </source>
</evidence>
<evidence type="ECO:0000259" key="2">
    <source>
        <dbReference type="Pfam" id="PF00248"/>
    </source>
</evidence>
<protein>
    <submittedName>
        <fullName evidence="3">Aldo-keto reductase</fullName>
    </submittedName>
</protein>
<dbReference type="InterPro" id="IPR023210">
    <property type="entry name" value="NADP_OxRdtase_dom"/>
</dbReference>
<dbReference type="Pfam" id="PF00248">
    <property type="entry name" value="Aldo_ket_red"/>
    <property type="match status" value="1"/>
</dbReference>
<accession>A0A5P8N8R7</accession>
<dbReference type="PANTHER" id="PTHR43364">
    <property type="entry name" value="NADH-SPECIFIC METHYLGLYOXAL REDUCTASE-RELATED"/>
    <property type="match status" value="1"/>
</dbReference>
<dbReference type="SUPFAM" id="SSF51430">
    <property type="entry name" value="NAD(P)-linked oxidoreductase"/>
    <property type="match status" value="1"/>
</dbReference>
<gene>
    <name evidence="3" type="ORF">g4241</name>
</gene>
<proteinExistence type="predicted"/>
<dbReference type="AlphaFoldDB" id="A0A5P8N8R7"/>
<reference evidence="3" key="1">
    <citation type="journal article" date="2019" name="Front. Microbiol.">
        <title>An Overview of Genes From Cyberlindnera americana, a Symbiont Yeast Isolated From the Gut of the Bark Beetle Dendroctonus rhizophagus (Curculionidae: Scolytinae), Involved in the Detoxification Process Using Genome and Transcriptome Data.</title>
        <authorList>
            <person name="Soto-Robles L.V."/>
            <person name="Torres-Banda V."/>
            <person name="Rivera-Orduna F.N."/>
            <person name="Curiel-Quesada E."/>
            <person name="Hidalgo-Lara M.E."/>
            <person name="Zuniga G."/>
        </authorList>
    </citation>
    <scope>NUCLEOTIDE SEQUENCE</scope>
    <source>
        <strain evidence="3">ChDrAdgY46</strain>
    </source>
</reference>
<name>A0A5P8N8R7_9ASCO</name>
<dbReference type="GO" id="GO:0016491">
    <property type="term" value="F:oxidoreductase activity"/>
    <property type="evidence" value="ECO:0007669"/>
    <property type="project" value="UniProtKB-KW"/>
</dbReference>
<dbReference type="FunFam" id="3.20.20.100:FF:000004">
    <property type="entry name" value="Oxidoreductase, aldo/keto reductase"/>
    <property type="match status" value="1"/>
</dbReference>
<dbReference type="EMBL" id="MK890694">
    <property type="protein sequence ID" value="QFR37199.1"/>
    <property type="molecule type" value="Genomic_DNA"/>
</dbReference>
<dbReference type="SMR" id="A0A5P8N8R7"/>
<dbReference type="GO" id="GO:0005829">
    <property type="term" value="C:cytosol"/>
    <property type="evidence" value="ECO:0007669"/>
    <property type="project" value="UniProtKB-ARBA"/>
</dbReference>